<organism evidence="2 3">
    <name type="scientific">Prevotella vespertina</name>
    <dbReference type="NCBI Taxonomy" id="2608404"/>
    <lineage>
        <taxon>Bacteria</taxon>
        <taxon>Pseudomonadati</taxon>
        <taxon>Bacteroidota</taxon>
        <taxon>Bacteroidia</taxon>
        <taxon>Bacteroidales</taxon>
        <taxon>Prevotellaceae</taxon>
        <taxon>Prevotella</taxon>
    </lineage>
</organism>
<evidence type="ECO:0000313" key="2">
    <source>
        <dbReference type="EMBL" id="MUL28773.1"/>
    </source>
</evidence>
<feature type="signal peptide" evidence="1">
    <location>
        <begin position="1"/>
        <end position="18"/>
    </location>
</feature>
<comment type="caution">
    <text evidence="2">The sequence shown here is derived from an EMBL/GenBank/DDBJ whole genome shotgun (WGS) entry which is preliminary data.</text>
</comment>
<dbReference type="AlphaFoldDB" id="A0A7C9LBR8"/>
<proteinExistence type="predicted"/>
<reference evidence="2 3" key="1">
    <citation type="submission" date="2019-09" db="EMBL/GenBank/DDBJ databases">
        <title>Prevotella A2879 sp. nov., isolated from an abscess of a patient.</title>
        <authorList>
            <person name="Buhl M."/>
            <person name="Oberhettinger P."/>
        </authorList>
    </citation>
    <scope>NUCLEOTIDE SEQUENCE [LARGE SCALE GENOMIC DNA]</scope>
    <source>
        <strain evidence="2 3">A2879</strain>
    </source>
</reference>
<sequence length="248" mass="28442">MKYKLLIFLLMLANNCLALVFQPDTIAISNGMSHNTLDEDGYDMTADTVANYLNKPIQHLMNFQNDTIQLRISVPKDNKGYYQWRGFTISNFYVKCSEATFQGMSAAILSPVTMIAGADSNTNSVYTDRLLIIEYKGKKWVYANVIRNTDCEDSFGFEDLRAGEEGLELIYMAGQGYKYYYNILIAMSFGQPCLMNLDVEECNSTAQYQVTHQYDFTASDEDDCYPLYAYRRHFPMLLRGGNYDSFVR</sequence>
<accession>A0A7C9LBR8</accession>
<feature type="chain" id="PRO_5028884769" evidence="1">
    <location>
        <begin position="19"/>
        <end position="248"/>
    </location>
</feature>
<evidence type="ECO:0000313" key="3">
    <source>
        <dbReference type="Proteomes" id="UP000482295"/>
    </source>
</evidence>
<dbReference type="Proteomes" id="UP000482295">
    <property type="component" value="Unassembled WGS sequence"/>
</dbReference>
<dbReference type="EMBL" id="VVIQ01000014">
    <property type="protein sequence ID" value="MUL28773.1"/>
    <property type="molecule type" value="Genomic_DNA"/>
</dbReference>
<name>A0A7C9LBR8_9BACT</name>
<gene>
    <name evidence="2" type="ORF">F0475_10800</name>
</gene>
<keyword evidence="1" id="KW-0732">Signal</keyword>
<keyword evidence="3" id="KW-1185">Reference proteome</keyword>
<evidence type="ECO:0000256" key="1">
    <source>
        <dbReference type="SAM" id="SignalP"/>
    </source>
</evidence>
<protein>
    <submittedName>
        <fullName evidence="2">Uncharacterized protein</fullName>
    </submittedName>
</protein>
<dbReference type="RefSeq" id="WP_155716616.1">
    <property type="nucleotide sequence ID" value="NZ_VVIQ01000014.1"/>
</dbReference>